<dbReference type="RefSeq" id="WP_307428530.1">
    <property type="nucleotide sequence ID" value="NZ_JAUSVK010000001.1"/>
</dbReference>
<evidence type="ECO:0000256" key="1">
    <source>
        <dbReference type="ARBA" id="ARBA00005215"/>
    </source>
</evidence>
<comment type="pathway">
    <text evidence="1">Carbohydrate biosynthesis; Calvin cycle.</text>
</comment>
<accession>A0ABU0FFE9</accession>
<dbReference type="GO" id="GO:0004332">
    <property type="term" value="F:fructose-bisphosphate aldolase activity"/>
    <property type="evidence" value="ECO:0007669"/>
    <property type="project" value="UniProtKB-EC"/>
</dbReference>
<gene>
    <name evidence="3" type="ORF">J3R73_003131</name>
</gene>
<name>A0ABU0FFE9_9HYPH</name>
<dbReference type="InterPro" id="IPR013785">
    <property type="entry name" value="Aldolase_TIM"/>
</dbReference>
<dbReference type="PANTHER" id="PTHR30304:SF0">
    <property type="entry name" value="D-TAGATOSE-1,6-BISPHOSPHATE ALDOLASE SUBUNIT GATY-RELATED"/>
    <property type="match status" value="1"/>
</dbReference>
<evidence type="ECO:0000313" key="3">
    <source>
        <dbReference type="EMBL" id="MDQ0393339.1"/>
    </source>
</evidence>
<evidence type="ECO:0000313" key="4">
    <source>
        <dbReference type="Proteomes" id="UP001237448"/>
    </source>
</evidence>
<proteinExistence type="predicted"/>
<keyword evidence="3" id="KW-0456">Lyase</keyword>
<protein>
    <submittedName>
        <fullName evidence="3">Fructose-bisphosphate aldolase class II</fullName>
        <ecNumber evidence="3">4.1.2.13</ecNumber>
    </submittedName>
</protein>
<keyword evidence="4" id="KW-1185">Reference proteome</keyword>
<sequence>MPLVTLRDLLHDAVQRDYTAVQFNADCLEVAQAVFRTAEEERAPVILGVGQGAARDGKIEALAAVVRDYAFRSKLPIVLHLDHSEEPRQIVQAVRAGFSSVMVDGSALPLADNIALTRQAIALCAPVGISVEAELGRIAGMEDDVTVAEDQANKVDVRTVEEFIAGIEVDALAVAIGSAHGVYKAEPKLDFDLLAELTKITSTPLVLHGGSGIPEASLRRSFALGMKKLNVGTEIRLGFMAGVTEGIAGGESIFSAFDRGRAEVAKFVRQKLAVSASAGKA</sequence>
<dbReference type="EMBL" id="JAUSVK010000001">
    <property type="protein sequence ID" value="MDQ0393339.1"/>
    <property type="molecule type" value="Genomic_DNA"/>
</dbReference>
<dbReference type="Pfam" id="PF01116">
    <property type="entry name" value="F_bP_aldolase"/>
    <property type="match status" value="1"/>
</dbReference>
<comment type="caution">
    <text evidence="3">The sequence shown here is derived from an EMBL/GenBank/DDBJ whole genome shotgun (WGS) entry which is preliminary data.</text>
</comment>
<dbReference type="PANTHER" id="PTHR30304">
    <property type="entry name" value="D-TAGATOSE-1,6-BISPHOSPHATE ALDOLASE"/>
    <property type="match status" value="1"/>
</dbReference>
<reference evidence="3 4" key="1">
    <citation type="submission" date="2023-07" db="EMBL/GenBank/DDBJ databases">
        <title>Genomic Encyclopedia of Type Strains, Phase IV (KMG-IV): sequencing the most valuable type-strain genomes for metagenomic binning, comparative biology and taxonomic classification.</title>
        <authorList>
            <person name="Goeker M."/>
        </authorList>
    </citation>
    <scope>NUCLEOTIDE SEQUENCE [LARGE SCALE GENOMIC DNA]</scope>
    <source>
        <strain evidence="3 4">DSM 5896</strain>
    </source>
</reference>
<dbReference type="PIRSF" id="PIRSF001359">
    <property type="entry name" value="F_bP_aldolase_II"/>
    <property type="match status" value="1"/>
</dbReference>
<dbReference type="Gene3D" id="3.20.20.70">
    <property type="entry name" value="Aldolase class I"/>
    <property type="match status" value="1"/>
</dbReference>
<dbReference type="InterPro" id="IPR000771">
    <property type="entry name" value="FBA_II"/>
</dbReference>
<dbReference type="CDD" id="cd00947">
    <property type="entry name" value="TBP_aldolase_IIB"/>
    <property type="match status" value="1"/>
</dbReference>
<dbReference type="SUPFAM" id="SSF51569">
    <property type="entry name" value="Aldolase"/>
    <property type="match status" value="1"/>
</dbReference>
<dbReference type="EC" id="4.1.2.13" evidence="3"/>
<dbReference type="NCBIfam" id="TIGR00167">
    <property type="entry name" value="cbbA"/>
    <property type="match status" value="1"/>
</dbReference>
<dbReference type="InterPro" id="IPR050246">
    <property type="entry name" value="Class_II_FBP_aldolase"/>
</dbReference>
<organism evidence="3 4">
    <name type="scientific">Labrys monachus</name>
    <dbReference type="NCBI Taxonomy" id="217067"/>
    <lineage>
        <taxon>Bacteria</taxon>
        <taxon>Pseudomonadati</taxon>
        <taxon>Pseudomonadota</taxon>
        <taxon>Alphaproteobacteria</taxon>
        <taxon>Hyphomicrobiales</taxon>
        <taxon>Xanthobacteraceae</taxon>
        <taxon>Labrys</taxon>
    </lineage>
</organism>
<evidence type="ECO:0000256" key="2">
    <source>
        <dbReference type="ARBA" id="ARBA00022567"/>
    </source>
</evidence>
<dbReference type="Proteomes" id="UP001237448">
    <property type="component" value="Unassembled WGS sequence"/>
</dbReference>
<keyword evidence="2" id="KW-0113">Calvin cycle</keyword>